<feature type="compositionally biased region" description="Polar residues" evidence="1">
    <location>
        <begin position="30"/>
        <end position="39"/>
    </location>
</feature>
<dbReference type="RefSeq" id="WP_102105920.1">
    <property type="nucleotide sequence ID" value="NZ_KN293979.1"/>
</dbReference>
<gene>
    <name evidence="3" type="ORF">rosmuc_01812</name>
</gene>
<proteinExistence type="predicted"/>
<keyword evidence="2" id="KW-1133">Transmembrane helix</keyword>
<protein>
    <submittedName>
        <fullName evidence="3">Uncharacterized protein</fullName>
    </submittedName>
</protein>
<feature type="transmembrane region" description="Helical" evidence="2">
    <location>
        <begin position="54"/>
        <end position="72"/>
    </location>
</feature>
<keyword evidence="2" id="KW-0812">Transmembrane</keyword>
<reference evidence="3 4" key="1">
    <citation type="submission" date="2013-01" db="EMBL/GenBank/DDBJ databases">
        <authorList>
            <person name="Fiebig A."/>
            <person name="Goeker M."/>
            <person name="Klenk H.-P.P."/>
        </authorList>
    </citation>
    <scope>NUCLEOTIDE SEQUENCE [LARGE SCALE GENOMIC DNA]</scope>
    <source>
        <strain evidence="3 4">DSM 17069</strain>
    </source>
</reference>
<evidence type="ECO:0000313" key="4">
    <source>
        <dbReference type="Proteomes" id="UP000030021"/>
    </source>
</evidence>
<organism evidence="3 4">
    <name type="scientific">Roseovarius mucosus DSM 17069</name>
    <dbReference type="NCBI Taxonomy" id="1288298"/>
    <lineage>
        <taxon>Bacteria</taxon>
        <taxon>Pseudomonadati</taxon>
        <taxon>Pseudomonadota</taxon>
        <taxon>Alphaproteobacteria</taxon>
        <taxon>Rhodobacterales</taxon>
        <taxon>Roseobacteraceae</taxon>
        <taxon>Roseovarius</taxon>
    </lineage>
</organism>
<evidence type="ECO:0000256" key="1">
    <source>
        <dbReference type="SAM" id="MobiDB-lite"/>
    </source>
</evidence>
<dbReference type="Proteomes" id="UP000030021">
    <property type="component" value="Unassembled WGS sequence"/>
</dbReference>
<evidence type="ECO:0000256" key="2">
    <source>
        <dbReference type="SAM" id="Phobius"/>
    </source>
</evidence>
<dbReference type="OrthoDB" id="9909637at2"/>
<feature type="region of interest" description="Disordered" evidence="1">
    <location>
        <begin position="16"/>
        <end position="50"/>
    </location>
</feature>
<sequence>MLRAPEALRADAMMHEASEFSGLPSKRGRPNQSVSNTGPRQHALRRHKRHAPRGAAVMLSCLLCLLLIVGFAEGHDHNTAPKLHACSAEHVLACR</sequence>
<dbReference type="AlphaFoldDB" id="A0A0A0HPV9"/>
<dbReference type="EMBL" id="AONH01000010">
    <property type="protein sequence ID" value="KGM88118.1"/>
    <property type="molecule type" value="Genomic_DNA"/>
</dbReference>
<evidence type="ECO:0000313" key="3">
    <source>
        <dbReference type="EMBL" id="KGM88118.1"/>
    </source>
</evidence>
<dbReference type="HOGENOM" id="CLU_2371029_0_0_5"/>
<dbReference type="STRING" id="215743.ROSMUCSMR3_00480"/>
<name>A0A0A0HPV9_9RHOB</name>
<accession>A0A0A0HPV9</accession>
<dbReference type="PATRIC" id="fig|1288298.3.peg.1827"/>
<comment type="caution">
    <text evidence="3">The sequence shown here is derived from an EMBL/GenBank/DDBJ whole genome shotgun (WGS) entry which is preliminary data.</text>
</comment>
<keyword evidence="2" id="KW-0472">Membrane</keyword>